<dbReference type="InterPro" id="IPR017853">
    <property type="entry name" value="GH"/>
</dbReference>
<dbReference type="PROSITE" id="PS51272">
    <property type="entry name" value="SLH"/>
    <property type="match status" value="3"/>
</dbReference>
<dbReference type="Pfam" id="PF00395">
    <property type="entry name" value="SLH"/>
    <property type="match status" value="3"/>
</dbReference>
<keyword evidence="10" id="KW-0326">Glycosidase</keyword>
<evidence type="ECO:0000256" key="4">
    <source>
        <dbReference type="ARBA" id="ARBA00012732"/>
    </source>
</evidence>
<feature type="domain" description="SLH" evidence="14">
    <location>
        <begin position="373"/>
        <end position="436"/>
    </location>
</feature>
<dbReference type="InterPro" id="IPR018077">
    <property type="entry name" value="Glyco_hydro_fam25_subgr"/>
</dbReference>
<dbReference type="GO" id="GO:0009253">
    <property type="term" value="P:peptidoglycan catabolic process"/>
    <property type="evidence" value="ECO:0007669"/>
    <property type="project" value="InterPro"/>
</dbReference>
<dbReference type="CDD" id="cd06412">
    <property type="entry name" value="GH25_CH-type"/>
    <property type="match status" value="1"/>
</dbReference>
<evidence type="ECO:0000256" key="5">
    <source>
        <dbReference type="ARBA" id="ARBA00022525"/>
    </source>
</evidence>
<accession>A0A917GFP6</accession>
<feature type="chain" id="PRO_5036835269" description="lysozyme" evidence="13">
    <location>
        <begin position="29"/>
        <end position="553"/>
    </location>
</feature>
<evidence type="ECO:0000256" key="1">
    <source>
        <dbReference type="ARBA" id="ARBA00000632"/>
    </source>
</evidence>
<evidence type="ECO:0000256" key="6">
    <source>
        <dbReference type="ARBA" id="ARBA00022529"/>
    </source>
</evidence>
<dbReference type="AlphaFoldDB" id="A0A917GFP6"/>
<dbReference type="SUPFAM" id="SSF51445">
    <property type="entry name" value="(Trans)glycosidases"/>
    <property type="match status" value="1"/>
</dbReference>
<evidence type="ECO:0000256" key="7">
    <source>
        <dbReference type="ARBA" id="ARBA00022638"/>
    </source>
</evidence>
<evidence type="ECO:0000256" key="3">
    <source>
        <dbReference type="ARBA" id="ARBA00010646"/>
    </source>
</evidence>
<dbReference type="GO" id="GO:0042742">
    <property type="term" value="P:defense response to bacterium"/>
    <property type="evidence" value="ECO:0007669"/>
    <property type="project" value="UniProtKB-KW"/>
</dbReference>
<reference evidence="15" key="1">
    <citation type="journal article" date="2014" name="Int. J. Syst. Evol. Microbiol.">
        <title>Complete genome sequence of Corynebacterium casei LMG S-19264T (=DSM 44701T), isolated from a smear-ripened cheese.</title>
        <authorList>
            <consortium name="US DOE Joint Genome Institute (JGI-PGF)"/>
            <person name="Walter F."/>
            <person name="Albersmeier A."/>
            <person name="Kalinowski J."/>
            <person name="Ruckert C."/>
        </authorList>
    </citation>
    <scope>NUCLEOTIDE SEQUENCE</scope>
    <source>
        <strain evidence="15">CGMCC 1.12187</strain>
    </source>
</reference>
<gene>
    <name evidence="15" type="ORF">GCM10011374_02050</name>
</gene>
<keyword evidence="9" id="KW-1015">Disulfide bond</keyword>
<dbReference type="InterPro" id="IPR002053">
    <property type="entry name" value="Glyco_hydro_25"/>
</dbReference>
<comment type="similarity">
    <text evidence="3">Belongs to the glycosyl hydrolase 25 family.</text>
</comment>
<evidence type="ECO:0000256" key="9">
    <source>
        <dbReference type="ARBA" id="ARBA00023157"/>
    </source>
</evidence>
<feature type="region of interest" description="Disordered" evidence="12">
    <location>
        <begin position="29"/>
        <end position="53"/>
    </location>
</feature>
<evidence type="ECO:0000256" key="10">
    <source>
        <dbReference type="ARBA" id="ARBA00023295"/>
    </source>
</evidence>
<dbReference type="PANTHER" id="PTHR34135">
    <property type="entry name" value="LYSOZYME"/>
    <property type="match status" value="1"/>
</dbReference>
<dbReference type="Pfam" id="PF01183">
    <property type="entry name" value="Glyco_hydro_25"/>
    <property type="match status" value="1"/>
</dbReference>
<evidence type="ECO:0000256" key="8">
    <source>
        <dbReference type="ARBA" id="ARBA00022801"/>
    </source>
</evidence>
<organism evidence="15 16">
    <name type="scientific">Kocuria dechangensis</name>
    <dbReference type="NCBI Taxonomy" id="1176249"/>
    <lineage>
        <taxon>Bacteria</taxon>
        <taxon>Bacillati</taxon>
        <taxon>Actinomycetota</taxon>
        <taxon>Actinomycetes</taxon>
        <taxon>Micrococcales</taxon>
        <taxon>Micrococcaceae</taxon>
        <taxon>Kocuria</taxon>
    </lineage>
</organism>
<keyword evidence="7" id="KW-0081">Bacteriolytic enzyme</keyword>
<sequence>MKAPPHLTLPAALTAAVLALSTLLPAAAADEPPAPDTGGTVTSSATTGNLVSEVKEVDGEIISTLTDKDTGEPATFDPERFGELPAEGALSGGAVMGQSFKTAEDAERITAGGAASGGEQPAGGAAAYSAWRPVGIQGLDVSTYQTSMNWTAEYQAGARFAYVKATEGNYYKSPAFNAQYSGSYQAGMIRGAYHFANPEVSSGAAQADYFIDNGGGWSADGRTLPGLLDMEKNPYGESCYNMTPAQLVSWIRDFSNRYKARTGRLPAIYTGAYWWNDCTGNSTAFNDHPMHLASYFISTPAVYPSGWSRYDIWQYSDTGPFVLPAGGDSNVFGGTQAQLTDLATNPYYKPLGGRAPSGAPAPAAPAPVAPSVPAGPYKDVSAANQFVREITWARDRKILTGWTDGTFRPLNSINRDAMAAAMYRLAGSPAYTAPATSEFTDVKPGQQFYKEIHWAESRGLLTGWKDGTFRATTPIARDATAALLYRAAGSPRFTAPSVSPFTDVSTDQRFYKEMTWLKASGISTGWTDGSFRSLNPTARDAMAAFLHRFDARF</sequence>
<dbReference type="GO" id="GO:0031640">
    <property type="term" value="P:killing of cells of another organism"/>
    <property type="evidence" value="ECO:0007669"/>
    <property type="project" value="UniProtKB-KW"/>
</dbReference>
<dbReference type="GO" id="GO:0005576">
    <property type="term" value="C:extracellular region"/>
    <property type="evidence" value="ECO:0007669"/>
    <property type="project" value="UniProtKB-SubCell"/>
</dbReference>
<comment type="caution">
    <text evidence="15">The sequence shown here is derived from an EMBL/GenBank/DDBJ whole genome shotgun (WGS) entry which is preliminary data.</text>
</comment>
<evidence type="ECO:0000313" key="16">
    <source>
        <dbReference type="Proteomes" id="UP000638848"/>
    </source>
</evidence>
<feature type="domain" description="SLH" evidence="14">
    <location>
        <begin position="437"/>
        <end position="496"/>
    </location>
</feature>
<dbReference type="Proteomes" id="UP000638848">
    <property type="component" value="Unassembled WGS sequence"/>
</dbReference>
<evidence type="ECO:0000259" key="14">
    <source>
        <dbReference type="PROSITE" id="PS51272"/>
    </source>
</evidence>
<reference evidence="15" key="2">
    <citation type="submission" date="2020-09" db="EMBL/GenBank/DDBJ databases">
        <authorList>
            <person name="Sun Q."/>
            <person name="Zhou Y."/>
        </authorList>
    </citation>
    <scope>NUCLEOTIDE SEQUENCE</scope>
    <source>
        <strain evidence="15">CGMCC 1.12187</strain>
    </source>
</reference>
<feature type="signal peptide" evidence="13">
    <location>
        <begin position="1"/>
        <end position="28"/>
    </location>
</feature>
<dbReference type="GO" id="GO:0003796">
    <property type="term" value="F:lysozyme activity"/>
    <property type="evidence" value="ECO:0007669"/>
    <property type="project" value="UniProtKB-EC"/>
</dbReference>
<evidence type="ECO:0000256" key="2">
    <source>
        <dbReference type="ARBA" id="ARBA00004613"/>
    </source>
</evidence>
<comment type="catalytic activity">
    <reaction evidence="1">
        <text>Hydrolysis of (1-&gt;4)-beta-linkages between N-acetylmuramic acid and N-acetyl-D-glucosamine residues in a peptidoglycan and between N-acetyl-D-glucosamine residues in chitodextrins.</text>
        <dbReference type="EC" id="3.2.1.17"/>
    </reaction>
</comment>
<dbReference type="PROSITE" id="PS51904">
    <property type="entry name" value="GLYCOSYL_HYDROL_F25_2"/>
    <property type="match status" value="1"/>
</dbReference>
<dbReference type="Gene3D" id="3.20.20.80">
    <property type="entry name" value="Glycosidases"/>
    <property type="match status" value="1"/>
</dbReference>
<dbReference type="PANTHER" id="PTHR34135:SF2">
    <property type="entry name" value="LYSOZYME"/>
    <property type="match status" value="1"/>
</dbReference>
<dbReference type="EC" id="3.2.1.17" evidence="4"/>
<dbReference type="SMART" id="SM00641">
    <property type="entry name" value="Glyco_25"/>
    <property type="match status" value="1"/>
</dbReference>
<feature type="domain" description="SLH" evidence="14">
    <location>
        <begin position="497"/>
        <end position="553"/>
    </location>
</feature>
<name>A0A917GFP6_9MICC</name>
<dbReference type="FunFam" id="3.20.20.80:FF:000060">
    <property type="entry name" value="Lysozyme M1"/>
    <property type="match status" value="1"/>
</dbReference>
<feature type="compositionally biased region" description="Low complexity" evidence="12">
    <location>
        <begin position="29"/>
        <end position="48"/>
    </location>
</feature>
<evidence type="ECO:0000313" key="15">
    <source>
        <dbReference type="EMBL" id="GGG43273.1"/>
    </source>
</evidence>
<comment type="function">
    <text evidence="11">This enzyme has both lysozyme (acetylmuramidase) and diacetylmuramidase activities.</text>
</comment>
<dbReference type="EMBL" id="BMEQ01000001">
    <property type="protein sequence ID" value="GGG43273.1"/>
    <property type="molecule type" value="Genomic_DNA"/>
</dbReference>
<proteinExistence type="inferred from homology"/>
<dbReference type="GO" id="GO:0016998">
    <property type="term" value="P:cell wall macromolecule catabolic process"/>
    <property type="evidence" value="ECO:0007669"/>
    <property type="project" value="InterPro"/>
</dbReference>
<dbReference type="GO" id="GO:0016052">
    <property type="term" value="P:carbohydrate catabolic process"/>
    <property type="evidence" value="ECO:0007669"/>
    <property type="project" value="TreeGrafter"/>
</dbReference>
<protein>
    <recommendedName>
        <fullName evidence="4">lysozyme</fullName>
        <ecNumber evidence="4">3.2.1.17</ecNumber>
    </recommendedName>
</protein>
<evidence type="ECO:0000256" key="12">
    <source>
        <dbReference type="SAM" id="MobiDB-lite"/>
    </source>
</evidence>
<keyword evidence="8" id="KW-0378">Hydrolase</keyword>
<evidence type="ECO:0000256" key="13">
    <source>
        <dbReference type="SAM" id="SignalP"/>
    </source>
</evidence>
<dbReference type="RefSeq" id="WP_229741474.1">
    <property type="nucleotide sequence ID" value="NZ_BMEQ01000001.1"/>
</dbReference>
<dbReference type="InterPro" id="IPR001119">
    <property type="entry name" value="SLH_dom"/>
</dbReference>
<evidence type="ECO:0000256" key="11">
    <source>
        <dbReference type="ARBA" id="ARBA00055588"/>
    </source>
</evidence>
<keyword evidence="5" id="KW-0964">Secreted</keyword>
<keyword evidence="6" id="KW-0929">Antimicrobial</keyword>
<comment type="subcellular location">
    <subcellularLocation>
        <location evidence="2">Secreted</location>
    </subcellularLocation>
</comment>
<keyword evidence="16" id="KW-1185">Reference proteome</keyword>
<keyword evidence="13" id="KW-0732">Signal</keyword>